<gene>
    <name evidence="5" type="ORF">OU989_06215</name>
</gene>
<dbReference type="Proteomes" id="UP001219585">
    <property type="component" value="Chromosome"/>
</dbReference>
<dbReference type="SUPFAM" id="SSF46785">
    <property type="entry name" value="Winged helix' DNA-binding domain"/>
    <property type="match status" value="1"/>
</dbReference>
<accession>A0AAJ5UUP7</accession>
<name>A0AAJ5UUP7_9BACI</name>
<dbReference type="EMBL" id="CP113527">
    <property type="protein sequence ID" value="WDV08079.1"/>
    <property type="molecule type" value="Genomic_DNA"/>
</dbReference>
<evidence type="ECO:0000256" key="2">
    <source>
        <dbReference type="ARBA" id="ARBA00023125"/>
    </source>
</evidence>
<dbReference type="GO" id="GO:0003677">
    <property type="term" value="F:DNA binding"/>
    <property type="evidence" value="ECO:0007669"/>
    <property type="project" value="UniProtKB-KW"/>
</dbReference>
<evidence type="ECO:0000256" key="1">
    <source>
        <dbReference type="ARBA" id="ARBA00023015"/>
    </source>
</evidence>
<dbReference type="PANTHER" id="PTHR38445">
    <property type="entry name" value="HTH-TYPE TRANSCRIPTIONAL REPRESSOR YTRA"/>
    <property type="match status" value="1"/>
</dbReference>
<keyword evidence="3" id="KW-0804">Transcription</keyword>
<keyword evidence="2" id="KW-0238">DNA-binding</keyword>
<dbReference type="InterPro" id="IPR036388">
    <property type="entry name" value="WH-like_DNA-bd_sf"/>
</dbReference>
<dbReference type="KEGG" id="liu:OU989_06215"/>
<dbReference type="InterPro" id="IPR000524">
    <property type="entry name" value="Tscrpt_reg_HTH_GntR"/>
</dbReference>
<feature type="domain" description="HTH gntR-type" evidence="4">
    <location>
        <begin position="11"/>
        <end position="79"/>
    </location>
</feature>
<dbReference type="Gene3D" id="1.10.10.10">
    <property type="entry name" value="Winged helix-like DNA-binding domain superfamily/Winged helix DNA-binding domain"/>
    <property type="match status" value="1"/>
</dbReference>
<evidence type="ECO:0000313" key="5">
    <source>
        <dbReference type="EMBL" id="WDV08079.1"/>
    </source>
</evidence>
<evidence type="ECO:0000259" key="4">
    <source>
        <dbReference type="PROSITE" id="PS50949"/>
    </source>
</evidence>
<dbReference type="PANTHER" id="PTHR38445:SF12">
    <property type="entry name" value="GNTR-FAMILY TRANSCRIPTIONAL REGULATOR"/>
    <property type="match status" value="1"/>
</dbReference>
<sequence length="132" mass="15312">MNVKVNRRSKIPYYQQLTQQLHLLIATGNLKKGDHLPSIRKLATQINLNLHTVRKSYKELQKKGIITINSHTRALVTVDSNKAKTISLQQLSMSVEQIMIEAYILGINECQLKEMFHKNLQKYYVESERDGF</sequence>
<organism evidence="5 6">
    <name type="scientific">Lysinibacillus irui</name>
    <dbReference type="NCBI Taxonomy" id="2998077"/>
    <lineage>
        <taxon>Bacteria</taxon>
        <taxon>Bacillati</taxon>
        <taxon>Bacillota</taxon>
        <taxon>Bacilli</taxon>
        <taxon>Bacillales</taxon>
        <taxon>Bacillaceae</taxon>
        <taxon>Lysinibacillus</taxon>
    </lineage>
</organism>
<keyword evidence="1" id="KW-0805">Transcription regulation</keyword>
<evidence type="ECO:0000313" key="6">
    <source>
        <dbReference type="Proteomes" id="UP001219585"/>
    </source>
</evidence>
<reference evidence="5" key="1">
    <citation type="submission" date="2022-11" db="EMBL/GenBank/DDBJ databases">
        <title>Lysinibacillus irui.</title>
        <authorList>
            <person name="Akintayo S.O."/>
        </authorList>
    </citation>
    <scope>NUCLEOTIDE SEQUENCE</scope>
    <source>
        <strain evidence="5">IRB4-01</strain>
    </source>
</reference>
<dbReference type="GO" id="GO:0003700">
    <property type="term" value="F:DNA-binding transcription factor activity"/>
    <property type="evidence" value="ECO:0007669"/>
    <property type="project" value="InterPro"/>
</dbReference>
<dbReference type="AlphaFoldDB" id="A0AAJ5UUP7"/>
<dbReference type="PROSITE" id="PS50949">
    <property type="entry name" value="HTH_GNTR"/>
    <property type="match status" value="1"/>
</dbReference>
<proteinExistence type="predicted"/>
<protein>
    <submittedName>
        <fullName evidence="5">GntR family transcriptional regulator</fullName>
    </submittedName>
</protein>
<evidence type="ECO:0000256" key="3">
    <source>
        <dbReference type="ARBA" id="ARBA00023163"/>
    </source>
</evidence>
<dbReference type="SMART" id="SM00345">
    <property type="entry name" value="HTH_GNTR"/>
    <property type="match status" value="1"/>
</dbReference>
<dbReference type="RefSeq" id="WP_274796253.1">
    <property type="nucleotide sequence ID" value="NZ_CP113527.1"/>
</dbReference>
<dbReference type="InterPro" id="IPR036390">
    <property type="entry name" value="WH_DNA-bd_sf"/>
</dbReference>
<dbReference type="Pfam" id="PF00392">
    <property type="entry name" value="GntR"/>
    <property type="match status" value="1"/>
</dbReference>